<evidence type="ECO:0000313" key="18">
    <source>
        <dbReference type="Proteomes" id="UP001152747"/>
    </source>
</evidence>
<protein>
    <recommendedName>
        <fullName evidence="5">Beta-sarcoglycan</fullName>
    </recommendedName>
</protein>
<proteinExistence type="inferred from homology"/>
<evidence type="ECO:0000256" key="8">
    <source>
        <dbReference type="ARBA" id="ARBA00022692"/>
    </source>
</evidence>
<keyword evidence="13" id="KW-0325">Glycoprotein</keyword>
<dbReference type="Pfam" id="PF04790">
    <property type="entry name" value="Sarcoglycan_1"/>
    <property type="match status" value="1"/>
</dbReference>
<evidence type="ECO:0000256" key="13">
    <source>
        <dbReference type="ARBA" id="ARBA00023180"/>
    </source>
</evidence>
<sequence>MDLDQKSTTTSREEGSLEDYEITGLRSKRLVAMIVCLIILFILTTLILILNIMIITTLRMDPTGIKFLRFHQNYNKQNGKYEKTVEMAGDKIQFDNVVTSKVFGFPEKNIDVSAPRILVSAKKNGSFLEMTEKYCRIKNVNNFQVLSRGDKNRTIFSARHPTFMIDKKIKQISAEKIITDKIRSAIDEDLKIDGKDVVVHGDQQVRIDARNISFDALTRIAFNVTGEMRLRGKIRFGDGSSDRLSLPFSTTPLISASSAELRLCACAQNHHKLFVVPANKHCNVIRFCDLH</sequence>
<keyword evidence="11 16" id="KW-0472">Membrane</keyword>
<evidence type="ECO:0000256" key="1">
    <source>
        <dbReference type="ARBA" id="ARBA00002860"/>
    </source>
</evidence>
<evidence type="ECO:0000256" key="12">
    <source>
        <dbReference type="ARBA" id="ARBA00023157"/>
    </source>
</evidence>
<dbReference type="GO" id="GO:0016012">
    <property type="term" value="C:sarcoglycan complex"/>
    <property type="evidence" value="ECO:0007669"/>
    <property type="project" value="InterPro"/>
</dbReference>
<comment type="function">
    <text evidence="1">Component of the sarcoglycan complex, a subcomplex of the dystrophin-glycoprotein complex which forms a link between the F-actin cytoskeleton and the extracellular matrix.</text>
</comment>
<keyword evidence="12" id="KW-1015">Disulfide bond</keyword>
<evidence type="ECO:0000256" key="3">
    <source>
        <dbReference type="ARBA" id="ARBA00004274"/>
    </source>
</evidence>
<comment type="caution">
    <text evidence="17">The sequence shown here is derived from an EMBL/GenBank/DDBJ whole genome shotgun (WGS) entry which is preliminary data.</text>
</comment>
<dbReference type="InterPro" id="IPR027659">
    <property type="entry name" value="Sgcb"/>
</dbReference>
<reference evidence="17" key="1">
    <citation type="submission" date="2022-11" db="EMBL/GenBank/DDBJ databases">
        <authorList>
            <person name="Kikuchi T."/>
        </authorList>
    </citation>
    <scope>NUCLEOTIDE SEQUENCE</scope>
    <source>
        <strain evidence="17">PS1010</strain>
    </source>
</reference>
<accession>A0A9P1I908</accession>
<comment type="subunit">
    <text evidence="15">Cross-link to form 2 major subcomplexes: one consisting of SGCB, SGCD and SGCG and the other consisting of SGCB and SGCD. The association between SGCB and SGCG is particularly strong while SGCA is loosely associated with the other sarcoglycans.</text>
</comment>
<evidence type="ECO:0000256" key="10">
    <source>
        <dbReference type="ARBA" id="ARBA00022989"/>
    </source>
</evidence>
<evidence type="ECO:0000256" key="2">
    <source>
        <dbReference type="ARBA" id="ARBA00004245"/>
    </source>
</evidence>
<evidence type="ECO:0000256" key="11">
    <source>
        <dbReference type="ARBA" id="ARBA00023136"/>
    </source>
</evidence>
<evidence type="ECO:0000256" key="4">
    <source>
        <dbReference type="ARBA" id="ARBA00007574"/>
    </source>
</evidence>
<comment type="similarity">
    <text evidence="4">Belongs to the sarcoglycan beta/delta/gamma/zeta family.</text>
</comment>
<keyword evidence="8 16" id="KW-0812">Transmembrane</keyword>
<keyword evidence="6" id="KW-1003">Cell membrane</keyword>
<dbReference type="PANTHER" id="PTHR21142">
    <property type="entry name" value="SARCOGLYCANS"/>
    <property type="match status" value="1"/>
</dbReference>
<dbReference type="PANTHER" id="PTHR21142:SF2">
    <property type="entry name" value="BETA-SARCOGLYCAN"/>
    <property type="match status" value="1"/>
</dbReference>
<keyword evidence="14" id="KW-0206">Cytoskeleton</keyword>
<evidence type="ECO:0000256" key="9">
    <source>
        <dbReference type="ARBA" id="ARBA00022968"/>
    </source>
</evidence>
<evidence type="ECO:0000313" key="17">
    <source>
        <dbReference type="EMBL" id="CAI5441662.1"/>
    </source>
</evidence>
<dbReference type="Proteomes" id="UP001152747">
    <property type="component" value="Unassembled WGS sequence"/>
</dbReference>
<dbReference type="InterPro" id="IPR006875">
    <property type="entry name" value="Sarcoglycan"/>
</dbReference>
<keyword evidence="10 16" id="KW-1133">Transmembrane helix</keyword>
<dbReference type="GO" id="GO:0005856">
    <property type="term" value="C:cytoskeleton"/>
    <property type="evidence" value="ECO:0007669"/>
    <property type="project" value="UniProtKB-SubCell"/>
</dbReference>
<gene>
    <name evidence="17" type="ORF">CAMP_LOCUS4299</name>
</gene>
<dbReference type="GO" id="GO:0042383">
    <property type="term" value="C:sarcolemma"/>
    <property type="evidence" value="ECO:0007669"/>
    <property type="project" value="UniProtKB-SubCell"/>
</dbReference>
<evidence type="ECO:0000256" key="5">
    <source>
        <dbReference type="ARBA" id="ARBA00015329"/>
    </source>
</evidence>
<evidence type="ECO:0000256" key="6">
    <source>
        <dbReference type="ARBA" id="ARBA00022475"/>
    </source>
</evidence>
<dbReference type="EMBL" id="CANHGI010000002">
    <property type="protein sequence ID" value="CAI5441662.1"/>
    <property type="molecule type" value="Genomic_DNA"/>
</dbReference>
<evidence type="ECO:0000256" key="16">
    <source>
        <dbReference type="SAM" id="Phobius"/>
    </source>
</evidence>
<organism evidence="17 18">
    <name type="scientific">Caenorhabditis angaria</name>
    <dbReference type="NCBI Taxonomy" id="860376"/>
    <lineage>
        <taxon>Eukaryota</taxon>
        <taxon>Metazoa</taxon>
        <taxon>Ecdysozoa</taxon>
        <taxon>Nematoda</taxon>
        <taxon>Chromadorea</taxon>
        <taxon>Rhabditida</taxon>
        <taxon>Rhabditina</taxon>
        <taxon>Rhabditomorpha</taxon>
        <taxon>Rhabditoidea</taxon>
        <taxon>Rhabditidae</taxon>
        <taxon>Peloderinae</taxon>
        <taxon>Caenorhabditis</taxon>
    </lineage>
</organism>
<evidence type="ECO:0000256" key="15">
    <source>
        <dbReference type="ARBA" id="ARBA00026041"/>
    </source>
</evidence>
<evidence type="ECO:0000256" key="14">
    <source>
        <dbReference type="ARBA" id="ARBA00023212"/>
    </source>
</evidence>
<name>A0A9P1I908_9PELO</name>
<evidence type="ECO:0000256" key="7">
    <source>
        <dbReference type="ARBA" id="ARBA00022490"/>
    </source>
</evidence>
<comment type="subcellular location">
    <subcellularLocation>
        <location evidence="3">Cell membrane</location>
        <location evidence="3">Sarcolemma</location>
        <topology evidence="3">Single-pass type II membrane protein</topology>
    </subcellularLocation>
    <subcellularLocation>
        <location evidence="2">Cytoplasm</location>
        <location evidence="2">Cytoskeleton</location>
    </subcellularLocation>
</comment>
<dbReference type="AlphaFoldDB" id="A0A9P1I908"/>
<feature type="transmembrane region" description="Helical" evidence="16">
    <location>
        <begin position="30"/>
        <end position="54"/>
    </location>
</feature>
<keyword evidence="9" id="KW-0735">Signal-anchor</keyword>
<dbReference type="GO" id="GO:0007517">
    <property type="term" value="P:muscle organ development"/>
    <property type="evidence" value="ECO:0007669"/>
    <property type="project" value="InterPro"/>
</dbReference>
<keyword evidence="7" id="KW-0963">Cytoplasm</keyword>
<dbReference type="OrthoDB" id="5843723at2759"/>
<keyword evidence="18" id="KW-1185">Reference proteome</keyword>